<keyword evidence="2" id="KW-0808">Transferase</keyword>
<evidence type="ECO:0000256" key="1">
    <source>
        <dbReference type="SAM" id="MobiDB-lite"/>
    </source>
</evidence>
<evidence type="ECO:0000313" key="3">
    <source>
        <dbReference type="EMBL" id="TYK21041.1"/>
    </source>
</evidence>
<proteinExistence type="predicted"/>
<dbReference type="EMBL" id="SSTD01005935">
    <property type="protein sequence ID" value="TYK21041.1"/>
    <property type="molecule type" value="Genomic_DNA"/>
</dbReference>
<dbReference type="AlphaFoldDB" id="A0A5A7V0X2"/>
<dbReference type="Proteomes" id="UP000321947">
    <property type="component" value="Unassembled WGS sequence"/>
</dbReference>
<gene>
    <name evidence="3" type="ORF">E5676_scaffold778G00630</name>
    <name evidence="2" type="ORF">E6C27_scaffold242G002190</name>
</gene>
<accession>A0A5A7V0X2</accession>
<keyword evidence="2" id="KW-0548">Nucleotidyltransferase</keyword>
<feature type="region of interest" description="Disordered" evidence="1">
    <location>
        <begin position="1"/>
        <end position="21"/>
    </location>
</feature>
<evidence type="ECO:0000313" key="5">
    <source>
        <dbReference type="Proteomes" id="UP000321947"/>
    </source>
</evidence>
<comment type="caution">
    <text evidence="2">The sequence shown here is derived from an EMBL/GenBank/DDBJ whole genome shotgun (WGS) entry which is preliminary data.</text>
</comment>
<dbReference type="GO" id="GO:0003964">
    <property type="term" value="F:RNA-directed DNA polymerase activity"/>
    <property type="evidence" value="ECO:0007669"/>
    <property type="project" value="UniProtKB-KW"/>
</dbReference>
<dbReference type="Proteomes" id="UP000321393">
    <property type="component" value="Unassembled WGS sequence"/>
</dbReference>
<sequence>MSESTRPSQPPNLHGNQTNPSPTTFGAIVQLDGSLTPIAGKKKISPCAGLSLPNILVQSGHFNPILLTKVSKSGKFAILIVYVDGIVLSGDDTDEILQLKKKIGKYTLDLLTETGMLGYCPVDTPIELNCKLGNSDGQVPVDKEQYQHLVGVRSKVLWLEAVLRPNIES</sequence>
<evidence type="ECO:0000313" key="2">
    <source>
        <dbReference type="EMBL" id="KAA0059485.1"/>
    </source>
</evidence>
<reference evidence="4 5" key="1">
    <citation type="submission" date="2019-08" db="EMBL/GenBank/DDBJ databases">
        <title>Draft genome sequences of two oriental melons (Cucumis melo L. var makuwa).</title>
        <authorList>
            <person name="Kwon S.-Y."/>
        </authorList>
    </citation>
    <scope>NUCLEOTIDE SEQUENCE [LARGE SCALE GENOMIC DNA]</scope>
    <source>
        <strain evidence="5">cv. Chang Bougi</strain>
        <strain evidence="4">cv. SW 3</strain>
        <tissue evidence="2">Leaf</tissue>
    </source>
</reference>
<organism evidence="2 4">
    <name type="scientific">Cucumis melo var. makuwa</name>
    <name type="common">Oriental melon</name>
    <dbReference type="NCBI Taxonomy" id="1194695"/>
    <lineage>
        <taxon>Eukaryota</taxon>
        <taxon>Viridiplantae</taxon>
        <taxon>Streptophyta</taxon>
        <taxon>Embryophyta</taxon>
        <taxon>Tracheophyta</taxon>
        <taxon>Spermatophyta</taxon>
        <taxon>Magnoliopsida</taxon>
        <taxon>eudicotyledons</taxon>
        <taxon>Gunneridae</taxon>
        <taxon>Pentapetalae</taxon>
        <taxon>rosids</taxon>
        <taxon>fabids</taxon>
        <taxon>Cucurbitales</taxon>
        <taxon>Cucurbitaceae</taxon>
        <taxon>Benincaseae</taxon>
        <taxon>Cucumis</taxon>
    </lineage>
</organism>
<evidence type="ECO:0000313" key="4">
    <source>
        <dbReference type="Proteomes" id="UP000321393"/>
    </source>
</evidence>
<protein>
    <submittedName>
        <fullName evidence="2">Reverse transcriptase</fullName>
    </submittedName>
</protein>
<dbReference type="EMBL" id="SSTE01006467">
    <property type="protein sequence ID" value="KAA0059485.1"/>
    <property type="molecule type" value="Genomic_DNA"/>
</dbReference>
<name>A0A5A7V0X2_CUCMM</name>
<keyword evidence="2" id="KW-0695">RNA-directed DNA polymerase</keyword>